<evidence type="ECO:0000313" key="2">
    <source>
        <dbReference type="EMBL" id="KAF9728966.1"/>
    </source>
</evidence>
<dbReference type="Proteomes" id="UP000756921">
    <property type="component" value="Unassembled WGS sequence"/>
</dbReference>
<keyword evidence="3" id="KW-1185">Reference proteome</keyword>
<feature type="region of interest" description="Disordered" evidence="1">
    <location>
        <begin position="260"/>
        <end position="289"/>
    </location>
</feature>
<dbReference type="OrthoDB" id="5425455at2759"/>
<feature type="compositionally biased region" description="Polar residues" evidence="1">
    <location>
        <begin position="166"/>
        <end position="183"/>
    </location>
</feature>
<gene>
    <name evidence="2" type="ORF">PMIN01_12656</name>
</gene>
<comment type="caution">
    <text evidence="2">The sequence shown here is derived from an EMBL/GenBank/DDBJ whole genome shotgun (WGS) entry which is preliminary data.</text>
</comment>
<sequence>MRHGTVAGVLLSPATVDEQRCICALDPAKDWRLGCASPLVCVKNRPADRGGGSSGGRRLEGRIAAVSNDGLYGAVGLDRWLDRRQPTHWPTGGELDAGCWMLDAGHWMLDAGCWMLERWNETPSTNVYLTNGQSTSVYLSSPRALDPPLPSQRPPNEWTWAERSSGRPNTTSGSSALPLISSQQRERARERVVANSSQTARFSVIWSEGSGANEQREAQLRRKSTLSFCAAKRDRGKPASWVQPFVACFASDWPPSPVTLDSQRKCHSRRPRTLPPPLHEAEEESGSRDADVYTVSTRVGMLRTAGEYVMARTDEAAVLQCSLLSATCDQGAVPTYLPYR</sequence>
<dbReference type="EMBL" id="WJXW01000017">
    <property type="protein sequence ID" value="KAF9728966.1"/>
    <property type="molecule type" value="Genomic_DNA"/>
</dbReference>
<protein>
    <submittedName>
        <fullName evidence="2">Uncharacterized protein</fullName>
    </submittedName>
</protein>
<proteinExistence type="predicted"/>
<accession>A0A9P6KJW5</accession>
<evidence type="ECO:0000313" key="3">
    <source>
        <dbReference type="Proteomes" id="UP000756921"/>
    </source>
</evidence>
<name>A0A9P6KJW5_9PLEO</name>
<evidence type="ECO:0000256" key="1">
    <source>
        <dbReference type="SAM" id="MobiDB-lite"/>
    </source>
</evidence>
<reference evidence="2" key="1">
    <citation type="journal article" date="2020" name="Mol. Plant Microbe Interact.">
        <title>Genome Sequence of the Biocontrol Agent Coniothyrium minitans strain Conio (IMI 134523).</title>
        <authorList>
            <person name="Patel D."/>
            <person name="Shittu T.A."/>
            <person name="Baroncelli R."/>
            <person name="Muthumeenakshi S."/>
            <person name="Osborne T.H."/>
            <person name="Janganan T.K."/>
            <person name="Sreenivasaprasad S."/>
        </authorList>
    </citation>
    <scope>NUCLEOTIDE SEQUENCE</scope>
    <source>
        <strain evidence="2">Conio</strain>
    </source>
</reference>
<dbReference type="AlphaFoldDB" id="A0A9P6KJW5"/>
<feature type="region of interest" description="Disordered" evidence="1">
    <location>
        <begin position="139"/>
        <end position="188"/>
    </location>
</feature>
<organism evidence="2 3">
    <name type="scientific">Paraphaeosphaeria minitans</name>
    <dbReference type="NCBI Taxonomy" id="565426"/>
    <lineage>
        <taxon>Eukaryota</taxon>
        <taxon>Fungi</taxon>
        <taxon>Dikarya</taxon>
        <taxon>Ascomycota</taxon>
        <taxon>Pezizomycotina</taxon>
        <taxon>Dothideomycetes</taxon>
        <taxon>Pleosporomycetidae</taxon>
        <taxon>Pleosporales</taxon>
        <taxon>Massarineae</taxon>
        <taxon>Didymosphaeriaceae</taxon>
        <taxon>Paraphaeosphaeria</taxon>
    </lineage>
</organism>